<feature type="region of interest" description="Disordered" evidence="1">
    <location>
        <begin position="252"/>
        <end position="305"/>
    </location>
</feature>
<evidence type="ECO:0000256" key="1">
    <source>
        <dbReference type="SAM" id="MobiDB-lite"/>
    </source>
</evidence>
<gene>
    <name evidence="2" type="ORF">PHLCEN_2v7206</name>
</gene>
<accession>A0A2R6NX66</accession>
<dbReference type="Proteomes" id="UP000186601">
    <property type="component" value="Unassembled WGS sequence"/>
</dbReference>
<name>A0A2R6NX66_9APHY</name>
<evidence type="ECO:0000313" key="2">
    <source>
        <dbReference type="EMBL" id="PSR79019.1"/>
    </source>
</evidence>
<comment type="caution">
    <text evidence="2">The sequence shown here is derived from an EMBL/GenBank/DDBJ whole genome shotgun (WGS) entry which is preliminary data.</text>
</comment>
<dbReference type="EMBL" id="MLYV02000712">
    <property type="protein sequence ID" value="PSR79019.1"/>
    <property type="molecule type" value="Genomic_DNA"/>
</dbReference>
<protein>
    <submittedName>
        <fullName evidence="2">Uncharacterized protein</fullName>
    </submittedName>
</protein>
<reference evidence="2 3" key="1">
    <citation type="submission" date="2018-02" db="EMBL/GenBank/DDBJ databases">
        <title>Genome sequence of the basidiomycete white-rot fungus Phlebia centrifuga.</title>
        <authorList>
            <person name="Granchi Z."/>
            <person name="Peng M."/>
            <person name="de Vries R.P."/>
            <person name="Hilden K."/>
            <person name="Makela M.R."/>
            <person name="Grigoriev I."/>
            <person name="Riley R."/>
        </authorList>
    </citation>
    <scope>NUCLEOTIDE SEQUENCE [LARGE SCALE GENOMIC DNA]</scope>
    <source>
        <strain evidence="2 3">FBCC195</strain>
    </source>
</reference>
<keyword evidence="3" id="KW-1185">Reference proteome</keyword>
<evidence type="ECO:0000313" key="3">
    <source>
        <dbReference type="Proteomes" id="UP000186601"/>
    </source>
</evidence>
<feature type="compositionally biased region" description="Polar residues" evidence="1">
    <location>
        <begin position="291"/>
        <end position="305"/>
    </location>
</feature>
<dbReference type="AlphaFoldDB" id="A0A2R6NX66"/>
<organism evidence="2 3">
    <name type="scientific">Hermanssonia centrifuga</name>
    <dbReference type="NCBI Taxonomy" id="98765"/>
    <lineage>
        <taxon>Eukaryota</taxon>
        <taxon>Fungi</taxon>
        <taxon>Dikarya</taxon>
        <taxon>Basidiomycota</taxon>
        <taxon>Agaricomycotina</taxon>
        <taxon>Agaricomycetes</taxon>
        <taxon>Polyporales</taxon>
        <taxon>Meruliaceae</taxon>
        <taxon>Hermanssonia</taxon>
    </lineage>
</organism>
<proteinExistence type="predicted"/>
<sequence length="338" mass="36610">MELADTFGFQGLADVPIIKIPGNGAPKTLMASSRLTEPRAEVMPIINMPILDLPITSIRPPCIQSPPDTKSARVFQSVLPTFDKLHATDIAGSLECVSPSTLHTDSSFSRKLEDIRLIASDLALEFSGTPMSSDNRVLQPVTHAFDRTLRYQDSGAVGITCNDRFSEQASFTHPSVHPYLWMSPDTHSLELSATSLTGEVMRDGNPLAWCAPPRVRVASNPTRGSLSSSSAALLSILNGPSFDTRSALKIPIPSPTVDQRLPTSHIPSVGKLAPIGSPSPTQSERRHRELNQSVHGTYSQDSSNAIRPAPLFLHSSVDVRPQYEPVLPWPPVLSTNSQ</sequence>